<organism evidence="5 6">
    <name type="scientific">Letharia lupina</name>
    <dbReference type="NCBI Taxonomy" id="560253"/>
    <lineage>
        <taxon>Eukaryota</taxon>
        <taxon>Fungi</taxon>
        <taxon>Dikarya</taxon>
        <taxon>Ascomycota</taxon>
        <taxon>Pezizomycotina</taxon>
        <taxon>Lecanoromycetes</taxon>
        <taxon>OSLEUM clade</taxon>
        <taxon>Lecanoromycetidae</taxon>
        <taxon>Lecanorales</taxon>
        <taxon>Lecanorineae</taxon>
        <taxon>Parmeliaceae</taxon>
        <taxon>Letharia</taxon>
    </lineage>
</organism>
<feature type="compositionally biased region" description="Polar residues" evidence="2">
    <location>
        <begin position="741"/>
        <end position="756"/>
    </location>
</feature>
<dbReference type="AlphaFoldDB" id="A0A8H6CRL2"/>
<dbReference type="Gene3D" id="3.90.70.10">
    <property type="entry name" value="Cysteine proteinases"/>
    <property type="match status" value="1"/>
</dbReference>
<keyword evidence="6" id="KW-1185">Reference proteome</keyword>
<dbReference type="GeneID" id="59336346"/>
<evidence type="ECO:0000256" key="2">
    <source>
        <dbReference type="SAM" id="MobiDB-lite"/>
    </source>
</evidence>
<evidence type="ECO:0000259" key="3">
    <source>
        <dbReference type="PROSITE" id="PS50206"/>
    </source>
</evidence>
<protein>
    <submittedName>
        <fullName evidence="5">Uncharacterized protein</fullName>
    </submittedName>
</protein>
<dbReference type="SUPFAM" id="SSF54001">
    <property type="entry name" value="Cysteine proteinases"/>
    <property type="match status" value="1"/>
</dbReference>
<feature type="compositionally biased region" description="Basic and acidic residues" evidence="2">
    <location>
        <begin position="626"/>
        <end position="657"/>
    </location>
</feature>
<dbReference type="InterPro" id="IPR028889">
    <property type="entry name" value="USP"/>
</dbReference>
<feature type="domain" description="Rhodanese" evidence="3">
    <location>
        <begin position="453"/>
        <end position="583"/>
    </location>
</feature>
<proteinExistence type="inferred from homology"/>
<dbReference type="Pfam" id="PF00443">
    <property type="entry name" value="UCH"/>
    <property type="match status" value="1"/>
</dbReference>
<dbReference type="EMBL" id="JACCJB010000004">
    <property type="protein sequence ID" value="KAF6228219.1"/>
    <property type="molecule type" value="Genomic_DNA"/>
</dbReference>
<gene>
    <name evidence="5" type="ORF">HO133_007949</name>
</gene>
<feature type="compositionally biased region" description="Low complexity" evidence="2">
    <location>
        <begin position="305"/>
        <end position="320"/>
    </location>
</feature>
<evidence type="ECO:0000313" key="6">
    <source>
        <dbReference type="Proteomes" id="UP000593566"/>
    </source>
</evidence>
<dbReference type="Pfam" id="PF00581">
    <property type="entry name" value="Rhodanese"/>
    <property type="match status" value="1"/>
</dbReference>
<dbReference type="CDD" id="cd02674">
    <property type="entry name" value="Peptidase_C19R"/>
    <property type="match status" value="1"/>
</dbReference>
<name>A0A8H6CRL2_9LECA</name>
<dbReference type="SUPFAM" id="SSF52821">
    <property type="entry name" value="Rhodanese/Cell cycle control phosphatase"/>
    <property type="match status" value="1"/>
</dbReference>
<dbReference type="PANTHER" id="PTHR21646:SF23">
    <property type="entry name" value="UBIQUITIN CARBOXYL-TERMINAL HYDROLASE USP2"/>
    <property type="match status" value="1"/>
</dbReference>
<dbReference type="GO" id="GO:0016579">
    <property type="term" value="P:protein deubiquitination"/>
    <property type="evidence" value="ECO:0007669"/>
    <property type="project" value="InterPro"/>
</dbReference>
<dbReference type="CDD" id="cd00158">
    <property type="entry name" value="RHOD"/>
    <property type="match status" value="1"/>
</dbReference>
<comment type="caution">
    <text evidence="5">The sequence shown here is derived from an EMBL/GenBank/DDBJ whole genome shotgun (WGS) entry which is preliminary data.</text>
</comment>
<comment type="similarity">
    <text evidence="1">Belongs to the peptidase C19 family.</text>
</comment>
<accession>A0A8H6CRL2</accession>
<dbReference type="Gene3D" id="3.40.250.10">
    <property type="entry name" value="Rhodanese-like domain"/>
    <property type="match status" value="1"/>
</dbReference>
<evidence type="ECO:0000256" key="1">
    <source>
        <dbReference type="ARBA" id="ARBA00009085"/>
    </source>
</evidence>
<reference evidence="5 6" key="1">
    <citation type="journal article" date="2020" name="Genomics">
        <title>Complete, high-quality genomes from long-read metagenomic sequencing of two wolf lichen thalli reveals enigmatic genome architecture.</title>
        <authorList>
            <person name="McKenzie S.K."/>
            <person name="Walston R.F."/>
            <person name="Allen J.L."/>
        </authorList>
    </citation>
    <scope>NUCLEOTIDE SEQUENCE [LARGE SCALE GENOMIC DNA]</scope>
    <source>
        <strain evidence="5">WasteWater1</strain>
    </source>
</reference>
<sequence length="1143" mass="128611">MTIKDPPIGRVFPQFNAHVPLNRQSAVYPSSPSWTDSQRTNSTMNVIGPSNARFSHIKDLQGKANASVRNIDPRMPLRSLLSLAQQSTGQVGTDVSFKRPDRAYVEYLVSSELLLNIIPKHKDFPTANSGRGDWQQIYKSLRKQNATQHEMLKQIYNVIVHDNTKSGVRPSDQYSSSRRSSTYSETGQLSNVYQRPLSMPDTPNTSNRATDELFLPSSQTTPQISGPYQPQPQAASTQQRDRPIVRPKPLGLQAGSNSRGVSPRPTSDDALAERFSQLRVQRKNVPAGPAEGRRSVSQNGFVEIPSPTEYTPSSSEDSSSLAYIPPQSGGPPAPGKPSGPRDMQLPTFPPPPKFPPPPPKIPLSLETETQLPRAPSPAYNPSKSVVKNNMPTFNSHSPQSGKRLSGQFSSATVYSQSTRSSASFEGVPLAQTLSAEVRYKSTVSAPELYERLQTSSILLIDIRGREDFDQGHIFAKSIMCVEPLGLKAGLSAEELEERLVVSPEVELSLFERRDEFDLVVYYDRKTSSTGFLAGPPTGTEADALRALHDTLYEFNAYKPLRRPPVMLKGGLVAWAELVGPQALVSSNTAALVGSRTVSRKPGRPIGRVPMASANSSLEVRKRRLRDQKPLNPDEEKSWLETASREEVDPADYRHAQSDGDTDSNSDEPMSPFIHTYEDFLRRFPEVSAERQSMMVSLPPPPPRSRQPMPPPPPRSLPTVPSRPAPAVPRPSYSGVSERESTQFSPASRHSSSRQHPLYTSRSISHYLKLPRTGLINFSVTCYMNATIQCLLATIPLSHYFLDNKWKDQTQKNWKGSNGIMPGIYANLIRSLWKDDVQAIRPSSLRSFCARLNKEWGVDRQQDAKEFFDFLVDCLHEDLNENWNRTPLRPLTLREEMDRERMPIQTVSKIEWNRYTHREKSWISDLFAGQHASRLRCTTCQSTSTTYEAFYSISVEIPRSSGRRPWDIHDCLRSYCQEERLSGDEVWKCPHCKCEREATKQITITRAPQFLVVHFKRFEMQKGQSAKKVHTPIGFPLFGLNMEPYMIPQASKEAHEYSRMDEPIRDAATTPPYLYDAYAVMRHIGTSGNGGHYISLVRDAARGNIWRKFDDERVTDFDPNKLKPDHRLQNEQAYLVFYGRAVAR</sequence>
<evidence type="ECO:0000313" key="5">
    <source>
        <dbReference type="EMBL" id="KAF6228219.1"/>
    </source>
</evidence>
<feature type="region of interest" description="Disordered" evidence="2">
    <location>
        <begin position="164"/>
        <end position="406"/>
    </location>
</feature>
<dbReference type="InterPro" id="IPR036873">
    <property type="entry name" value="Rhodanese-like_dom_sf"/>
</dbReference>
<dbReference type="Proteomes" id="UP000593566">
    <property type="component" value="Unassembled WGS sequence"/>
</dbReference>
<dbReference type="SMART" id="SM00450">
    <property type="entry name" value="RHOD"/>
    <property type="match status" value="1"/>
</dbReference>
<dbReference type="PROSITE" id="PS50235">
    <property type="entry name" value="USP_3"/>
    <property type="match status" value="1"/>
</dbReference>
<dbReference type="InterPro" id="IPR050185">
    <property type="entry name" value="Ub_carboxyl-term_hydrolase"/>
</dbReference>
<dbReference type="Gene3D" id="1.20.58.80">
    <property type="entry name" value="Phosphotransferase system, lactose/cellobiose-type IIA subunit"/>
    <property type="match status" value="1"/>
</dbReference>
<feature type="compositionally biased region" description="Polar residues" evidence="2">
    <location>
        <begin position="379"/>
        <end position="406"/>
    </location>
</feature>
<dbReference type="FunFam" id="3.90.70.10:FF:000125">
    <property type="entry name" value="Ubiquitin C-terminal hydrolase, putative"/>
    <property type="match status" value="1"/>
</dbReference>
<feature type="compositionally biased region" description="Pro residues" evidence="2">
    <location>
        <begin position="697"/>
        <end position="728"/>
    </location>
</feature>
<dbReference type="RefSeq" id="XP_037156153.1">
    <property type="nucleotide sequence ID" value="XM_037298817.1"/>
</dbReference>
<feature type="region of interest" description="Disordered" evidence="2">
    <location>
        <begin position="593"/>
        <end position="671"/>
    </location>
</feature>
<feature type="compositionally biased region" description="Low complexity" evidence="2">
    <location>
        <begin position="174"/>
        <end position="184"/>
    </location>
</feature>
<dbReference type="PANTHER" id="PTHR21646">
    <property type="entry name" value="UBIQUITIN CARBOXYL-TERMINAL HYDROLASE"/>
    <property type="match status" value="1"/>
</dbReference>
<feature type="compositionally biased region" description="Pro residues" evidence="2">
    <location>
        <begin position="328"/>
        <end position="337"/>
    </location>
</feature>
<dbReference type="InterPro" id="IPR038765">
    <property type="entry name" value="Papain-like_cys_pep_sf"/>
</dbReference>
<dbReference type="InterPro" id="IPR001763">
    <property type="entry name" value="Rhodanese-like_dom"/>
</dbReference>
<evidence type="ECO:0000259" key="4">
    <source>
        <dbReference type="PROSITE" id="PS50235"/>
    </source>
</evidence>
<feature type="compositionally biased region" description="Polar residues" evidence="2">
    <location>
        <begin position="216"/>
        <end position="238"/>
    </location>
</feature>
<feature type="compositionally biased region" description="Pro residues" evidence="2">
    <location>
        <begin position="347"/>
        <end position="361"/>
    </location>
</feature>
<feature type="region of interest" description="Disordered" evidence="2">
    <location>
        <begin position="690"/>
        <end position="756"/>
    </location>
</feature>
<dbReference type="InterPro" id="IPR001394">
    <property type="entry name" value="Peptidase_C19_UCH"/>
</dbReference>
<dbReference type="GO" id="GO:0004843">
    <property type="term" value="F:cysteine-type deubiquitinase activity"/>
    <property type="evidence" value="ECO:0007669"/>
    <property type="project" value="InterPro"/>
</dbReference>
<feature type="domain" description="USP" evidence="4">
    <location>
        <begin position="772"/>
        <end position="1140"/>
    </location>
</feature>
<dbReference type="PROSITE" id="PS50206">
    <property type="entry name" value="RHODANESE_3"/>
    <property type="match status" value="1"/>
</dbReference>